<accession>A0A090YK94</accession>
<feature type="transmembrane region" description="Helical" evidence="1">
    <location>
        <begin position="59"/>
        <end position="75"/>
    </location>
</feature>
<dbReference type="PATRIC" id="fig|1405.8.peg.3523"/>
<evidence type="ECO:0000313" key="3">
    <source>
        <dbReference type="EMBL" id="RFT64936.1"/>
    </source>
</evidence>
<dbReference type="Proteomes" id="UP000029389">
    <property type="component" value="Unassembled WGS sequence"/>
</dbReference>
<dbReference type="EMBL" id="JMQC01000008">
    <property type="protein sequence ID" value="KFM98894.1"/>
    <property type="molecule type" value="Genomic_DNA"/>
</dbReference>
<evidence type="ECO:0000256" key="1">
    <source>
        <dbReference type="SAM" id="Phobius"/>
    </source>
</evidence>
<proteinExistence type="predicted"/>
<keyword evidence="5" id="KW-1185">Reference proteome</keyword>
<keyword evidence="1" id="KW-1133">Transmembrane helix</keyword>
<dbReference type="GO" id="GO:0016787">
    <property type="term" value="F:hydrolase activity"/>
    <property type="evidence" value="ECO:0007669"/>
    <property type="project" value="UniProtKB-KW"/>
</dbReference>
<organism evidence="2 4">
    <name type="scientific">Bacillus clarus</name>
    <dbReference type="NCBI Taxonomy" id="2338372"/>
    <lineage>
        <taxon>Bacteria</taxon>
        <taxon>Bacillati</taxon>
        <taxon>Bacillota</taxon>
        <taxon>Bacilli</taxon>
        <taxon>Bacillales</taxon>
        <taxon>Bacillaceae</taxon>
        <taxon>Bacillus</taxon>
        <taxon>Bacillus cereus group</taxon>
    </lineage>
</organism>
<comment type="caution">
    <text evidence="2">The sequence shown here is derived from an EMBL/GenBank/DDBJ whole genome shotgun (WGS) entry which is preliminary data.</text>
</comment>
<reference evidence="2 4" key="1">
    <citation type="submission" date="2014-04" db="EMBL/GenBank/DDBJ databases">
        <authorList>
            <person name="Bishop-Lilly K.A."/>
            <person name="Broomall S.M."/>
            <person name="Chain P.S."/>
            <person name="Chertkov O."/>
            <person name="Coyne S.R."/>
            <person name="Daligault H.E."/>
            <person name="Davenport K.W."/>
            <person name="Erkkila T."/>
            <person name="Frey K.G."/>
            <person name="Gibbons H.S."/>
            <person name="Gu W."/>
            <person name="Jaissle J."/>
            <person name="Johnson S.L."/>
            <person name="Koroleva G.I."/>
            <person name="Ladner J.T."/>
            <person name="Lo C.-C."/>
            <person name="Minogue T.D."/>
            <person name="Munk C."/>
            <person name="Palacios G.F."/>
            <person name="Redden C.L."/>
            <person name="Rosenzweig C.N."/>
            <person name="Scholz M.B."/>
            <person name="Teshima H."/>
            <person name="Xu Y."/>
        </authorList>
    </citation>
    <scope>NUCLEOTIDE SEQUENCE [LARGE SCALE GENOMIC DNA]</scope>
    <source>
        <strain evidence="2 4">BHP</strain>
    </source>
</reference>
<sequence>MIDLLNKWMLESTDNFNIVVGLTTILFLSSVIALIIIYKKIGRPDERTNAIYLKITSRMFTTQVLMNAIFISLVGKDIETFRQIFILFEAFVFFVGAIYSFKLYRQEYK</sequence>
<name>A0A090YK94_9BACI</name>
<feature type="transmembrane region" description="Helical" evidence="1">
    <location>
        <begin position="81"/>
        <end position="101"/>
    </location>
</feature>
<protein>
    <submittedName>
        <fullName evidence="3">6-aminohexanoate hydrolase</fullName>
    </submittedName>
    <submittedName>
        <fullName evidence="2">Putative membrane protein</fullName>
    </submittedName>
</protein>
<keyword evidence="3" id="KW-0378">Hydrolase</keyword>
<dbReference type="AlphaFoldDB" id="A0A090YK94"/>
<evidence type="ECO:0000313" key="4">
    <source>
        <dbReference type="Proteomes" id="UP000029389"/>
    </source>
</evidence>
<reference evidence="3 5" key="2">
    <citation type="submission" date="2018-08" db="EMBL/GenBank/DDBJ databases">
        <title>Bacillus clarus sp. nov. strain PS00077A.</title>
        <authorList>
            <person name="Mendez Acevedo M."/>
            <person name="Carroll L."/>
            <person name="Mukherjee M."/>
            <person name="Wiedmann M."/>
            <person name="Kovac J."/>
        </authorList>
    </citation>
    <scope>NUCLEOTIDE SEQUENCE [LARGE SCALE GENOMIC DNA]</scope>
    <source>
        <strain evidence="3 5">PS00077A</strain>
    </source>
</reference>
<dbReference type="RefSeq" id="WP_042982218.1">
    <property type="nucleotide sequence ID" value="NZ_JMQC01000008.1"/>
</dbReference>
<keyword evidence="1" id="KW-0812">Transmembrane</keyword>
<evidence type="ECO:0000313" key="2">
    <source>
        <dbReference type="EMBL" id="KFM98894.1"/>
    </source>
</evidence>
<dbReference type="EMBL" id="QVOD01000031">
    <property type="protein sequence ID" value="RFT64936.1"/>
    <property type="molecule type" value="Genomic_DNA"/>
</dbReference>
<gene>
    <name evidence="3" type="ORF">D0U04_20960</name>
    <name evidence="2" type="ORF">DJ93_3432</name>
</gene>
<evidence type="ECO:0000313" key="5">
    <source>
        <dbReference type="Proteomes" id="UP000264294"/>
    </source>
</evidence>
<keyword evidence="1" id="KW-0472">Membrane</keyword>
<dbReference type="Proteomes" id="UP000264294">
    <property type="component" value="Unassembled WGS sequence"/>
</dbReference>
<feature type="transmembrane region" description="Helical" evidence="1">
    <location>
        <begin position="16"/>
        <end position="38"/>
    </location>
</feature>